<dbReference type="SUPFAM" id="SSF53335">
    <property type="entry name" value="S-adenosyl-L-methionine-dependent methyltransferases"/>
    <property type="match status" value="1"/>
</dbReference>
<comment type="caution">
    <text evidence="6">The sequence shown here is derived from an EMBL/GenBank/DDBJ whole genome shotgun (WGS) entry which is preliminary data.</text>
</comment>
<feature type="active site" description="Nucleophile" evidence="4">
    <location>
        <position position="316"/>
    </location>
</feature>
<dbReference type="CDD" id="cd02440">
    <property type="entry name" value="AdoMet_MTases"/>
    <property type="match status" value="1"/>
</dbReference>
<feature type="binding site" evidence="4">
    <location>
        <position position="190"/>
    </location>
    <ligand>
        <name>S-adenosyl-L-methionine</name>
        <dbReference type="ChEBI" id="CHEBI:59789"/>
    </ligand>
</feature>
<feature type="binding site" evidence="4">
    <location>
        <position position="219"/>
    </location>
    <ligand>
        <name>S-adenosyl-L-methionine</name>
        <dbReference type="ChEBI" id="CHEBI:59789"/>
    </ligand>
</feature>
<dbReference type="GO" id="GO:0006396">
    <property type="term" value="P:RNA processing"/>
    <property type="evidence" value="ECO:0007669"/>
    <property type="project" value="InterPro"/>
</dbReference>
<dbReference type="GO" id="GO:0008173">
    <property type="term" value="F:RNA methyltransferase activity"/>
    <property type="evidence" value="ECO:0007669"/>
    <property type="project" value="InterPro"/>
</dbReference>
<keyword evidence="3 4" id="KW-0949">S-adenosyl-L-methionine</keyword>
<dbReference type="Gene3D" id="3.40.50.150">
    <property type="entry name" value="Vaccinia Virus protein VP39"/>
    <property type="match status" value="2"/>
</dbReference>
<dbReference type="PANTHER" id="PTHR11061:SF30">
    <property type="entry name" value="TRNA (URACIL(54)-C(5))-METHYLTRANSFERASE"/>
    <property type="match status" value="1"/>
</dbReference>
<proteinExistence type="inferred from homology"/>
<dbReference type="Pfam" id="PF05958">
    <property type="entry name" value="tRNA_U5-meth_tr"/>
    <property type="match status" value="1"/>
</dbReference>
<protein>
    <recommendedName>
        <fullName evidence="8">23S rRNA (Uracil(1939)-C(5))-methyltransferase RlmD</fullName>
    </recommendedName>
</protein>
<feature type="binding site" evidence="4">
    <location>
        <position position="288"/>
    </location>
    <ligand>
        <name>S-adenosyl-L-methionine</name>
        <dbReference type="ChEBI" id="CHEBI:59789"/>
    </ligand>
</feature>
<evidence type="ECO:0000256" key="3">
    <source>
        <dbReference type="ARBA" id="ARBA00022691"/>
    </source>
</evidence>
<evidence type="ECO:0000256" key="1">
    <source>
        <dbReference type="ARBA" id="ARBA00022603"/>
    </source>
</evidence>
<evidence type="ECO:0000313" key="7">
    <source>
        <dbReference type="Proteomes" id="UP000230859"/>
    </source>
</evidence>
<reference evidence="6 7" key="1">
    <citation type="submission" date="2017-09" db="EMBL/GenBank/DDBJ databases">
        <title>Depth-based differentiation of microbial function through sediment-hosted aquifers and enrichment of novel symbionts in the deep terrestrial subsurface.</title>
        <authorList>
            <person name="Probst A.J."/>
            <person name="Ladd B."/>
            <person name="Jarett J.K."/>
            <person name="Geller-Mcgrath D.E."/>
            <person name="Sieber C.M."/>
            <person name="Emerson J.B."/>
            <person name="Anantharaman K."/>
            <person name="Thomas B.C."/>
            <person name="Malmstrom R."/>
            <person name="Stieglmeier M."/>
            <person name="Klingl A."/>
            <person name="Woyke T."/>
            <person name="Ryan C.M."/>
            <person name="Banfield J.F."/>
        </authorList>
    </citation>
    <scope>NUCLEOTIDE SEQUENCE [LARGE SCALE GENOMIC DNA]</scope>
    <source>
        <strain evidence="6">CG11_big_fil_rev_8_21_14_0_20_45_26</strain>
    </source>
</reference>
<dbReference type="PROSITE" id="PS51687">
    <property type="entry name" value="SAM_MT_RNA_M5U"/>
    <property type="match status" value="1"/>
</dbReference>
<comment type="similarity">
    <text evidence="4">Belongs to the class I-like SAM-binding methyltransferase superfamily. RNA M5U methyltransferase family.</text>
</comment>
<dbReference type="InterPro" id="IPR010280">
    <property type="entry name" value="U5_MeTrfase_fam"/>
</dbReference>
<evidence type="ECO:0000256" key="2">
    <source>
        <dbReference type="ARBA" id="ARBA00022679"/>
    </source>
</evidence>
<dbReference type="GO" id="GO:0032259">
    <property type="term" value="P:methylation"/>
    <property type="evidence" value="ECO:0007669"/>
    <property type="project" value="UniProtKB-KW"/>
</dbReference>
<evidence type="ECO:0000256" key="4">
    <source>
        <dbReference type="PROSITE-ProRule" id="PRU01024"/>
    </source>
</evidence>
<dbReference type="AlphaFoldDB" id="A0A2H0LKV2"/>
<dbReference type="PANTHER" id="PTHR11061">
    <property type="entry name" value="RNA M5U METHYLTRANSFERASE"/>
    <property type="match status" value="1"/>
</dbReference>
<gene>
    <name evidence="6" type="ORF">COV74_10610</name>
</gene>
<organism evidence="6 7">
    <name type="scientific">Candidatus Abzuiibacterium crystallinum</name>
    <dbReference type="NCBI Taxonomy" id="1974748"/>
    <lineage>
        <taxon>Bacteria</taxon>
        <taxon>Pseudomonadati</taxon>
        <taxon>Candidatus Omnitrophota</taxon>
        <taxon>Candidatus Abzuiibacterium</taxon>
    </lineage>
</organism>
<keyword evidence="1 4" id="KW-0489">Methyltransferase</keyword>
<feature type="binding site" evidence="4">
    <location>
        <position position="240"/>
    </location>
    <ligand>
        <name>S-adenosyl-L-methionine</name>
        <dbReference type="ChEBI" id="CHEBI:59789"/>
    </ligand>
</feature>
<keyword evidence="2 4" id="KW-0808">Transferase</keyword>
<dbReference type="InterPro" id="IPR029063">
    <property type="entry name" value="SAM-dependent_MTases_sf"/>
</dbReference>
<evidence type="ECO:0008006" key="8">
    <source>
        <dbReference type="Google" id="ProtNLM"/>
    </source>
</evidence>
<evidence type="ECO:0000313" key="6">
    <source>
        <dbReference type="EMBL" id="PIQ85041.1"/>
    </source>
</evidence>
<evidence type="ECO:0000256" key="5">
    <source>
        <dbReference type="PROSITE-ProRule" id="PRU10015"/>
    </source>
</evidence>
<feature type="active site" evidence="5">
    <location>
        <position position="316"/>
    </location>
</feature>
<dbReference type="Proteomes" id="UP000230859">
    <property type="component" value="Unassembled WGS sequence"/>
</dbReference>
<dbReference type="PROSITE" id="PS01230">
    <property type="entry name" value="TRMA_1"/>
    <property type="match status" value="1"/>
</dbReference>
<dbReference type="InterPro" id="IPR030390">
    <property type="entry name" value="MeTrfase_TrmA_AS"/>
</dbReference>
<accession>A0A2H0LKV2</accession>
<name>A0A2H0LKV2_9BACT</name>
<sequence>MLQNFSPIQIESFAPAAHDLSNRSAEPLCPYFGRCGGCSFQHLPYEQQLTLKQTYLEAMFREVPEWADLEIKPILPSPKIYGYRNVITLNVRQQSGIPYLGFIEKDGRTFFPIDHCPIANETLNAKLPSVLEKFITKVTEKKRYRTSQIGVRIGRQGELYTTIRDRPLDQTLSASVLGKTLKYPGHSFFQVNDSILDDFVTCAANLLGDPRECDLVDLYCGVGLFAVTLADRYKRVLGIEESEESIKFASENARLNQLTHVSFVASRTEKATDDLRRAAGEKLHVIVDPPRRGMHREAIGLLLQMPGIQKLVYVSCYPESLIRDLQALSLRFRPVSVQPCDMFPQTKHMETIVLLIPKD</sequence>
<dbReference type="EMBL" id="PCVY01000076">
    <property type="protein sequence ID" value="PIQ85041.1"/>
    <property type="molecule type" value="Genomic_DNA"/>
</dbReference>